<dbReference type="AlphaFoldDB" id="A0A9P1DAC8"/>
<dbReference type="OrthoDB" id="409219at2759"/>
<dbReference type="EMBL" id="CAMXCT030003770">
    <property type="protein sequence ID" value="CAL4793440.1"/>
    <property type="molecule type" value="Genomic_DNA"/>
</dbReference>
<comment type="caution">
    <text evidence="2">The sequence shown here is derived from an EMBL/GenBank/DDBJ whole genome shotgun (WGS) entry which is preliminary data.</text>
</comment>
<keyword evidence="3" id="KW-0808">Transferase</keyword>
<reference evidence="3 4" key="2">
    <citation type="submission" date="2024-05" db="EMBL/GenBank/DDBJ databases">
        <authorList>
            <person name="Chen Y."/>
            <person name="Shah S."/>
            <person name="Dougan E. K."/>
            <person name="Thang M."/>
            <person name="Chan C."/>
        </authorList>
    </citation>
    <scope>NUCLEOTIDE SEQUENCE [LARGE SCALE GENOMIC DNA]</scope>
</reference>
<dbReference type="EMBL" id="CAMXCT020003770">
    <property type="protein sequence ID" value="CAL1159503.1"/>
    <property type="molecule type" value="Genomic_DNA"/>
</dbReference>
<proteinExistence type="predicted"/>
<dbReference type="Pfam" id="PF01636">
    <property type="entry name" value="APH"/>
    <property type="match status" value="1"/>
</dbReference>
<evidence type="ECO:0000259" key="1">
    <source>
        <dbReference type="Pfam" id="PF01636"/>
    </source>
</evidence>
<accession>A0A9P1DAC8</accession>
<protein>
    <submittedName>
        <fullName evidence="3">Ethanolamine kinase</fullName>
    </submittedName>
</protein>
<dbReference type="Gene3D" id="3.90.1200.10">
    <property type="match status" value="1"/>
</dbReference>
<gene>
    <name evidence="2" type="ORF">C1SCF055_LOCUS31793</name>
</gene>
<organism evidence="2">
    <name type="scientific">Cladocopium goreaui</name>
    <dbReference type="NCBI Taxonomy" id="2562237"/>
    <lineage>
        <taxon>Eukaryota</taxon>
        <taxon>Sar</taxon>
        <taxon>Alveolata</taxon>
        <taxon>Dinophyceae</taxon>
        <taxon>Suessiales</taxon>
        <taxon>Symbiodiniaceae</taxon>
        <taxon>Cladocopium</taxon>
    </lineage>
</organism>
<dbReference type="InterPro" id="IPR002575">
    <property type="entry name" value="Aminoglycoside_PTrfase"/>
</dbReference>
<sequence>MTDVGVARLHRDEVAHLLKGLPCWSGGGALEATSCNETEWHQIFIVRNETSKVVASIPSWRGLDLESKILASEALGAVDQLGPRHVATHRSGEMIVLVDEFLEGGTLSVDDLTSTTLQDVGRLYARLHRSDVGWFNPIRQQLMESQLLTAAECDWAGCLWLLPRLQRLVPEKNAEQLAAEGIDWHFVAEEIRALPSNDALPRKGVTTSTVCVHGDAHLGNIMWHRGQLRLIDFDMTAVGPAGADLAYLVLMLFRCGFSPDAVASVEAQRCFAEGYLLGMALDASEQALEDFLFDMHRWAYIGLLQMGLLCAVLMNNKGDPRKRQLMHERGPVLLHPKFLSKAKEVLRLAVTEKMVRERLIKEGLFFVTLSQWLS</sequence>
<dbReference type="Proteomes" id="UP001152797">
    <property type="component" value="Unassembled WGS sequence"/>
</dbReference>
<reference evidence="2" key="1">
    <citation type="submission" date="2022-10" db="EMBL/GenBank/DDBJ databases">
        <authorList>
            <person name="Chen Y."/>
            <person name="Dougan E. K."/>
            <person name="Chan C."/>
            <person name="Rhodes N."/>
            <person name="Thang M."/>
        </authorList>
    </citation>
    <scope>NUCLEOTIDE SEQUENCE</scope>
</reference>
<evidence type="ECO:0000313" key="3">
    <source>
        <dbReference type="EMBL" id="CAL4793440.1"/>
    </source>
</evidence>
<feature type="domain" description="Aminoglycoside phosphotransferase" evidence="1">
    <location>
        <begin position="93"/>
        <end position="270"/>
    </location>
</feature>
<dbReference type="GO" id="GO:0016301">
    <property type="term" value="F:kinase activity"/>
    <property type="evidence" value="ECO:0007669"/>
    <property type="project" value="UniProtKB-KW"/>
</dbReference>
<keyword evidence="4" id="KW-1185">Reference proteome</keyword>
<evidence type="ECO:0000313" key="4">
    <source>
        <dbReference type="Proteomes" id="UP001152797"/>
    </source>
</evidence>
<keyword evidence="3" id="KW-0418">Kinase</keyword>
<evidence type="ECO:0000313" key="2">
    <source>
        <dbReference type="EMBL" id="CAI4006128.1"/>
    </source>
</evidence>
<dbReference type="EMBL" id="CAMXCT010003770">
    <property type="protein sequence ID" value="CAI4006128.1"/>
    <property type="molecule type" value="Genomic_DNA"/>
</dbReference>
<dbReference type="SUPFAM" id="SSF56112">
    <property type="entry name" value="Protein kinase-like (PK-like)"/>
    <property type="match status" value="1"/>
</dbReference>
<dbReference type="InterPro" id="IPR011009">
    <property type="entry name" value="Kinase-like_dom_sf"/>
</dbReference>
<name>A0A9P1DAC8_9DINO</name>